<sequence length="96" mass="10955">MLPKLAMATPTFAYYKVYSLFTNGDYALGMSKKIISFRLAEDDLAILDETAQRFNMSRSDALSAALRAFNNDYVNENGTFVRRTPWWLQTLGDDTK</sequence>
<evidence type="ECO:0000313" key="1">
    <source>
        <dbReference type="EMBL" id="MDX8476118.1"/>
    </source>
</evidence>
<dbReference type="EMBL" id="JAVIIZ010000028">
    <property type="protein sequence ID" value="MDX8476118.1"/>
    <property type="molecule type" value="Genomic_DNA"/>
</dbReference>
<dbReference type="Proteomes" id="UP001271780">
    <property type="component" value="Unassembled WGS sequence"/>
</dbReference>
<keyword evidence="2" id="KW-1185">Reference proteome</keyword>
<protein>
    <recommendedName>
        <fullName evidence="3">Ribbon-helix-helix protein CopG domain-containing protein</fullName>
    </recommendedName>
</protein>
<gene>
    <name evidence="1" type="ORF">RFM27_29020</name>
</gene>
<comment type="caution">
    <text evidence="1">The sequence shown here is derived from an EMBL/GenBank/DDBJ whole genome shotgun (WGS) entry which is preliminary data.</text>
</comment>
<dbReference type="RefSeq" id="WP_320252962.1">
    <property type="nucleotide sequence ID" value="NZ_JAVIIX010000027.1"/>
</dbReference>
<proteinExistence type="predicted"/>
<reference evidence="1 2" key="1">
    <citation type="submission" date="2023-08" db="EMBL/GenBank/DDBJ databases">
        <title>Implementing the SeqCode for naming new Mesorhizobium species isolated from Vachellia karroo root nodules.</title>
        <authorList>
            <person name="Van Lill M."/>
        </authorList>
    </citation>
    <scope>NUCLEOTIDE SEQUENCE [LARGE SCALE GENOMIC DNA]</scope>
    <source>
        <strain evidence="1 2">VK23A</strain>
    </source>
</reference>
<accession>A0ABU4XNH2</accession>
<name>A0ABU4XNH2_9HYPH</name>
<evidence type="ECO:0008006" key="3">
    <source>
        <dbReference type="Google" id="ProtNLM"/>
    </source>
</evidence>
<evidence type="ECO:0000313" key="2">
    <source>
        <dbReference type="Proteomes" id="UP001271780"/>
    </source>
</evidence>
<organism evidence="1 2">
    <name type="scientific">Mesorhizobium dulcispinae</name>
    <dbReference type="NCBI Taxonomy" id="3072316"/>
    <lineage>
        <taxon>Bacteria</taxon>
        <taxon>Pseudomonadati</taxon>
        <taxon>Pseudomonadota</taxon>
        <taxon>Alphaproteobacteria</taxon>
        <taxon>Hyphomicrobiales</taxon>
        <taxon>Phyllobacteriaceae</taxon>
        <taxon>Mesorhizobium</taxon>
    </lineage>
</organism>